<dbReference type="AlphaFoldDB" id="A0A428BIV3"/>
<evidence type="ECO:0000313" key="1">
    <source>
        <dbReference type="EMBL" id="RSI63289.1"/>
    </source>
</evidence>
<accession>A0A428BIV3</accession>
<dbReference type="Proteomes" id="UP000278653">
    <property type="component" value="Unassembled WGS sequence"/>
</dbReference>
<protein>
    <submittedName>
        <fullName evidence="1">Uncharacterized protein</fullName>
    </submittedName>
</protein>
<name>A0A428BIV3_STRMT</name>
<comment type="caution">
    <text evidence="1">The sequence shown here is derived from an EMBL/GenBank/DDBJ whole genome shotgun (WGS) entry which is preliminary data.</text>
</comment>
<reference evidence="1 2" key="1">
    <citation type="submission" date="2018-11" db="EMBL/GenBank/DDBJ databases">
        <title>Species Designations Belie Phenotypic and Genotypic Heterogeneity in Oral Streptococci.</title>
        <authorList>
            <person name="Velsko I."/>
        </authorList>
    </citation>
    <scope>NUCLEOTIDE SEQUENCE [LARGE SCALE GENOMIC DNA]</scope>
    <source>
        <strain evidence="1 2">BCC15</strain>
    </source>
</reference>
<dbReference type="RefSeq" id="WP_125446782.1">
    <property type="nucleotide sequence ID" value="NZ_RJNH01000001.1"/>
</dbReference>
<dbReference type="EMBL" id="RJNH01000001">
    <property type="protein sequence ID" value="RSI63289.1"/>
    <property type="molecule type" value="Genomic_DNA"/>
</dbReference>
<gene>
    <name evidence="1" type="ORF">D8865_01400</name>
</gene>
<evidence type="ECO:0000313" key="2">
    <source>
        <dbReference type="Proteomes" id="UP000278653"/>
    </source>
</evidence>
<proteinExistence type="predicted"/>
<organism evidence="1 2">
    <name type="scientific">Streptococcus mitis</name>
    <dbReference type="NCBI Taxonomy" id="28037"/>
    <lineage>
        <taxon>Bacteria</taxon>
        <taxon>Bacillati</taxon>
        <taxon>Bacillota</taxon>
        <taxon>Bacilli</taxon>
        <taxon>Lactobacillales</taxon>
        <taxon>Streptococcaceae</taxon>
        <taxon>Streptococcus</taxon>
        <taxon>Streptococcus mitis group</taxon>
    </lineage>
</organism>
<sequence>MAEDKRSGWLAELKPGDQVVLEYTPAWFEGSRSIQTVSKITPTGRINVKGHQFLPNGNCISGNNYKLSKVDDNVVAEIISENEHKKMRRLVLEKTQKKVSSKDLLTTEQLKSINDILDAKVEG</sequence>